<sequence length="362" mass="40641">NILDSDNYSPIPVSNEEFYKKIVGQFPFQDVELEKQPFPKKFPFSEFVPKVYSQIKEFIYACLKFSEDLHLSSTEVDDMIRKSTNLLLTRTLSNCLQNVIKRKNVGLTEDARHAAEEEIYTNLNQKIDQFVQLADYDWTAPEPGGRASDYLVDLIAFLRSTFAVFTHLPSCISITSFGKESGQVKSPSWVTSSPSWDKIHPAVDPRATSSPSWDKIHPAMDPRATSSPSWDKIHPAMDPRATSSPSWDKIHPAMDPRATSSPSWDKIHPAMDPRATSSPSWDKIHPAMDPRATSSPSWDKIHPAMDPRATSRPSWDTSMALRDLLIMDRAPKRDQGHVQPLLGHLHCSEGPSHHGQSIKGGS</sequence>
<dbReference type="AlphaFoldDB" id="A0A8K1D6E3"/>
<dbReference type="InterPro" id="IPR042045">
    <property type="entry name" value="EXOC6/Sec15_C_dom1"/>
</dbReference>
<dbReference type="InterPro" id="IPR046361">
    <property type="entry name" value="EXOC6/Sec15_C"/>
</dbReference>
<feature type="region of interest" description="Disordered" evidence="1">
    <location>
        <begin position="196"/>
        <end position="314"/>
    </location>
</feature>
<dbReference type="Gene3D" id="1.10.357.30">
    <property type="entry name" value="Exocyst complex subunit Sec15 C-terminal domain, N-terminal subdomain"/>
    <property type="match status" value="1"/>
</dbReference>
<keyword evidence="4" id="KW-1185">Reference proteome</keyword>
<organism evidence="3 4">
    <name type="scientific">Zosterops borbonicus</name>
    <dbReference type="NCBI Taxonomy" id="364589"/>
    <lineage>
        <taxon>Eukaryota</taxon>
        <taxon>Metazoa</taxon>
        <taxon>Chordata</taxon>
        <taxon>Craniata</taxon>
        <taxon>Vertebrata</taxon>
        <taxon>Euteleostomi</taxon>
        <taxon>Archelosauria</taxon>
        <taxon>Archosauria</taxon>
        <taxon>Dinosauria</taxon>
        <taxon>Saurischia</taxon>
        <taxon>Theropoda</taxon>
        <taxon>Coelurosauria</taxon>
        <taxon>Aves</taxon>
        <taxon>Neognathae</taxon>
        <taxon>Neoaves</taxon>
        <taxon>Telluraves</taxon>
        <taxon>Australaves</taxon>
        <taxon>Passeriformes</taxon>
        <taxon>Sylvioidea</taxon>
        <taxon>Zosteropidae</taxon>
        <taxon>Zosterops</taxon>
    </lineage>
</organism>
<dbReference type="GO" id="GO:0090522">
    <property type="term" value="P:vesicle tethering involved in exocytosis"/>
    <property type="evidence" value="ECO:0007669"/>
    <property type="project" value="InterPro"/>
</dbReference>
<feature type="domain" description="Exocyst complex subunit EXOC6/Sec15 C-terminal" evidence="2">
    <location>
        <begin position="2"/>
        <end position="105"/>
    </location>
</feature>
<evidence type="ECO:0000259" key="2">
    <source>
        <dbReference type="Pfam" id="PF04091"/>
    </source>
</evidence>
<evidence type="ECO:0000313" key="3">
    <source>
        <dbReference type="EMBL" id="TRZ06378.1"/>
    </source>
</evidence>
<dbReference type="PANTHER" id="PTHR12702">
    <property type="entry name" value="SEC15"/>
    <property type="match status" value="1"/>
</dbReference>
<evidence type="ECO:0000313" key="4">
    <source>
        <dbReference type="Proteomes" id="UP000796761"/>
    </source>
</evidence>
<protein>
    <recommendedName>
        <fullName evidence="2">Exocyst complex subunit EXOC6/Sec15 C-terminal domain-containing protein</fullName>
    </recommendedName>
</protein>
<name>A0A8K1D6E3_9PASS</name>
<dbReference type="OrthoDB" id="10267033at2759"/>
<dbReference type="PANTHER" id="PTHR12702:SF3">
    <property type="entry name" value="EXOCYST COMPLEX COMPONENT 6B"/>
    <property type="match status" value="1"/>
</dbReference>
<dbReference type="InterPro" id="IPR007225">
    <property type="entry name" value="EXOC6/Sec15"/>
</dbReference>
<dbReference type="Proteomes" id="UP000796761">
    <property type="component" value="Unassembled WGS sequence"/>
</dbReference>
<dbReference type="GO" id="GO:0006893">
    <property type="term" value="P:Golgi to plasma membrane transport"/>
    <property type="evidence" value="ECO:0007669"/>
    <property type="project" value="TreeGrafter"/>
</dbReference>
<feature type="non-terminal residue" evidence="3">
    <location>
        <position position="1"/>
    </location>
</feature>
<accession>A0A8K1D6E3</accession>
<comment type="caution">
    <text evidence="3">The sequence shown here is derived from an EMBL/GenBank/DDBJ whole genome shotgun (WGS) entry which is preliminary data.</text>
</comment>
<dbReference type="Pfam" id="PF04091">
    <property type="entry name" value="Sec15_C"/>
    <property type="match status" value="2"/>
</dbReference>
<dbReference type="EMBL" id="SWJQ01002573">
    <property type="protein sequence ID" value="TRZ06378.1"/>
    <property type="molecule type" value="Genomic_DNA"/>
</dbReference>
<dbReference type="GO" id="GO:0000145">
    <property type="term" value="C:exocyst"/>
    <property type="evidence" value="ECO:0007669"/>
    <property type="project" value="TreeGrafter"/>
</dbReference>
<dbReference type="GO" id="GO:0006886">
    <property type="term" value="P:intracellular protein transport"/>
    <property type="evidence" value="ECO:0007669"/>
    <property type="project" value="InterPro"/>
</dbReference>
<gene>
    <name evidence="3" type="ORF">HGM15179_020729</name>
</gene>
<feature type="domain" description="Exocyst complex subunit EXOC6/Sec15 C-terminal" evidence="2">
    <location>
        <begin position="109"/>
        <end position="172"/>
    </location>
</feature>
<evidence type="ECO:0000256" key="1">
    <source>
        <dbReference type="SAM" id="MobiDB-lite"/>
    </source>
</evidence>
<proteinExistence type="predicted"/>
<dbReference type="GO" id="GO:0016020">
    <property type="term" value="C:membrane"/>
    <property type="evidence" value="ECO:0007669"/>
    <property type="project" value="TreeGrafter"/>
</dbReference>
<reference evidence="3" key="1">
    <citation type="submission" date="2019-04" db="EMBL/GenBank/DDBJ databases">
        <title>Genome assembly of Zosterops borbonicus 15179.</title>
        <authorList>
            <person name="Leroy T."/>
            <person name="Anselmetti Y."/>
            <person name="Tilak M.-K."/>
            <person name="Nabholz B."/>
        </authorList>
    </citation>
    <scope>NUCLEOTIDE SEQUENCE</scope>
    <source>
        <strain evidence="3">HGM_15179</strain>
        <tissue evidence="3">Muscle</tissue>
    </source>
</reference>